<dbReference type="Gene3D" id="2.40.170.20">
    <property type="entry name" value="TonB-dependent receptor, beta-barrel domain"/>
    <property type="match status" value="1"/>
</dbReference>
<accession>A0A9X1ZZL7</accession>
<evidence type="ECO:0000256" key="2">
    <source>
        <dbReference type="ARBA" id="ARBA00023136"/>
    </source>
</evidence>
<evidence type="ECO:0000313" key="6">
    <source>
        <dbReference type="Proteomes" id="UP001139521"/>
    </source>
</evidence>
<gene>
    <name evidence="5" type="ORF">L1967_20230</name>
</gene>
<dbReference type="AlphaFoldDB" id="A0A9X1ZZL7"/>
<keyword evidence="4" id="KW-0732">Signal</keyword>
<feature type="chain" id="PRO_5041000850" evidence="4">
    <location>
        <begin position="24"/>
        <end position="578"/>
    </location>
</feature>
<organism evidence="5 6">
    <name type="scientific">Zunongwangia pacifica</name>
    <dbReference type="NCBI Taxonomy" id="2911062"/>
    <lineage>
        <taxon>Bacteria</taxon>
        <taxon>Pseudomonadati</taxon>
        <taxon>Bacteroidota</taxon>
        <taxon>Flavobacteriia</taxon>
        <taxon>Flavobacteriales</taxon>
        <taxon>Flavobacteriaceae</taxon>
        <taxon>Zunongwangia</taxon>
    </lineage>
</organism>
<sequence length="578" mass="64962">MKFVSIKRSLFLCLFLVSGFAFAQDPIDSETVTVVKPYSPSVREASKIKAVPGKADSVSTTKKAVKYTIFSVPVASTFTPVKGRATRVERVRPPKAYDNYATVGLGNYTNALAEFYSNVEVNRDHDFGVYLLHNSSQGGIDGVLLDDKFYNTSLNLNYGSKDRDYSWNTELGAQHQLFNWYGVSEAIPMTDTEILNTIDSKQNYYSVFAGGNIELYDSFFKTADLEIRQTGDAFGTSEQKVDLNSTLEFNIADELITTDVQANFVNGSMDRIYAENVENKYTFLNVGVTPSLLILRNNLTLNIGAAFFYGLDTENSDSNFYLYPKVTASYKLAGDYFTPYAGLEGGLKQNSYYNFVQQNPYVSPTAMVAPTDNMYNFYLGAKGKLTNTISYNFRGGYNAEDVKPLFVRNAYDPSIMEGYAYGNSFGVVYDNVKTLSFFANLSADVSDNFRLGITGEFFDYDTDREQEAWNLPNYNAELTADYQITEKWYTGANLFLVGEREAMAIVDNRPVDGGIDREPITLDSYFDANAHVGYRFNDQLSVFVKGSNLFNNDYQRWSDFQVQGLQVLGGVTYKFDYN</sequence>
<feature type="signal peptide" evidence="4">
    <location>
        <begin position="1"/>
        <end position="23"/>
    </location>
</feature>
<dbReference type="Proteomes" id="UP001139521">
    <property type="component" value="Unassembled WGS sequence"/>
</dbReference>
<evidence type="ECO:0000313" key="5">
    <source>
        <dbReference type="EMBL" id="MCL6220628.1"/>
    </source>
</evidence>
<dbReference type="SUPFAM" id="SSF56935">
    <property type="entry name" value="Porins"/>
    <property type="match status" value="1"/>
</dbReference>
<keyword evidence="3" id="KW-0998">Cell outer membrane</keyword>
<dbReference type="EMBL" id="JAKHSK010000047">
    <property type="protein sequence ID" value="MCL6220628.1"/>
    <property type="molecule type" value="Genomic_DNA"/>
</dbReference>
<comment type="subcellular location">
    <subcellularLocation>
        <location evidence="1">Cell outer membrane</location>
    </subcellularLocation>
</comment>
<evidence type="ECO:0000256" key="4">
    <source>
        <dbReference type="SAM" id="SignalP"/>
    </source>
</evidence>
<protein>
    <submittedName>
        <fullName evidence="5">TonB-dependent receptor</fullName>
    </submittedName>
</protein>
<name>A0A9X1ZZL7_9FLAO</name>
<dbReference type="GO" id="GO:0009279">
    <property type="term" value="C:cell outer membrane"/>
    <property type="evidence" value="ECO:0007669"/>
    <property type="project" value="UniProtKB-SubCell"/>
</dbReference>
<dbReference type="RefSeq" id="WP_249603319.1">
    <property type="nucleotide sequence ID" value="NZ_JAKHSK010000047.1"/>
</dbReference>
<proteinExistence type="predicted"/>
<keyword evidence="5" id="KW-0675">Receptor</keyword>
<comment type="caution">
    <text evidence="5">The sequence shown here is derived from an EMBL/GenBank/DDBJ whole genome shotgun (WGS) entry which is preliminary data.</text>
</comment>
<keyword evidence="2" id="KW-0472">Membrane</keyword>
<keyword evidence="6" id="KW-1185">Reference proteome</keyword>
<reference evidence="5" key="1">
    <citation type="submission" date="2022-01" db="EMBL/GenBank/DDBJ databases">
        <title>Genome sequencing of Zunongwangia sp. M21534 genome.</title>
        <authorList>
            <person name="Chen Y."/>
            <person name="Dong C."/>
            <person name="Shao Z."/>
        </authorList>
    </citation>
    <scope>NUCLEOTIDE SEQUENCE</scope>
    <source>
        <strain evidence="5">MCCC M21534</strain>
    </source>
</reference>
<dbReference type="InterPro" id="IPR036942">
    <property type="entry name" value="Beta-barrel_TonB_sf"/>
</dbReference>
<evidence type="ECO:0000256" key="3">
    <source>
        <dbReference type="ARBA" id="ARBA00023237"/>
    </source>
</evidence>
<evidence type="ECO:0000256" key="1">
    <source>
        <dbReference type="ARBA" id="ARBA00004442"/>
    </source>
</evidence>